<reference evidence="1" key="1">
    <citation type="submission" date="2021-03" db="EMBL/GenBank/DDBJ databases">
        <title>Proteiniclasticum marinus sp. nov., isolated from tidal flat sediment.</title>
        <authorList>
            <person name="Namirimu T."/>
            <person name="Yang J.-A."/>
            <person name="Yang S.-H."/>
            <person name="Kim Y.-J."/>
            <person name="Kwon K.K."/>
        </authorList>
    </citation>
    <scope>NUCLEOTIDE SEQUENCE</scope>
    <source>
        <strain evidence="1">SCR006</strain>
    </source>
</reference>
<protein>
    <submittedName>
        <fullName evidence="1">Uncharacterized protein</fullName>
    </submittedName>
</protein>
<dbReference type="AlphaFoldDB" id="A0A939HB89"/>
<accession>A0A939HB89</accession>
<dbReference type="Proteomes" id="UP000664218">
    <property type="component" value="Unassembled WGS sequence"/>
</dbReference>
<keyword evidence="2" id="KW-1185">Reference proteome</keyword>
<dbReference type="RefSeq" id="WP_207599781.1">
    <property type="nucleotide sequence ID" value="NZ_JAFNJU010000006.1"/>
</dbReference>
<gene>
    <name evidence="1" type="ORF">J3A84_09505</name>
</gene>
<sequence>MEKTKLTGQYYSDENKIVFNFEEGQSLELNTENDIDFTDLVKQLTFLIETEKEIDISLDEPEDPKLKIIYETITEIIETYNLNLKDFMTAQDVDKDED</sequence>
<proteinExistence type="predicted"/>
<evidence type="ECO:0000313" key="1">
    <source>
        <dbReference type="EMBL" id="MBO1265263.1"/>
    </source>
</evidence>
<comment type="caution">
    <text evidence="1">The sequence shown here is derived from an EMBL/GenBank/DDBJ whole genome shotgun (WGS) entry which is preliminary data.</text>
</comment>
<dbReference type="EMBL" id="JAFNJU010000006">
    <property type="protein sequence ID" value="MBO1265263.1"/>
    <property type="molecule type" value="Genomic_DNA"/>
</dbReference>
<evidence type="ECO:0000313" key="2">
    <source>
        <dbReference type="Proteomes" id="UP000664218"/>
    </source>
</evidence>
<organism evidence="1 2">
    <name type="scientific">Proteiniclasticum aestuarii</name>
    <dbReference type="NCBI Taxonomy" id="2817862"/>
    <lineage>
        <taxon>Bacteria</taxon>
        <taxon>Bacillati</taxon>
        <taxon>Bacillota</taxon>
        <taxon>Clostridia</taxon>
        <taxon>Eubacteriales</taxon>
        <taxon>Clostridiaceae</taxon>
        <taxon>Proteiniclasticum</taxon>
    </lineage>
</organism>
<name>A0A939HB89_9CLOT</name>